<evidence type="ECO:0000256" key="1">
    <source>
        <dbReference type="ARBA" id="ARBA00000851"/>
    </source>
</evidence>
<dbReference type="GO" id="GO:0005524">
    <property type="term" value="F:ATP binding"/>
    <property type="evidence" value="ECO:0007669"/>
    <property type="project" value="UniProtKB-KW"/>
</dbReference>
<gene>
    <name evidence="13" type="ORF">E4099_00790</name>
</gene>
<dbReference type="PANTHER" id="PTHR30195">
    <property type="entry name" value="TYPE I SITE-SPECIFIC DEOXYRIBONUCLEASE PROTEIN SUBUNIT M AND R"/>
    <property type="match status" value="1"/>
</dbReference>
<evidence type="ECO:0000256" key="7">
    <source>
        <dbReference type="ARBA" id="ARBA00022759"/>
    </source>
</evidence>
<evidence type="ECO:0000256" key="2">
    <source>
        <dbReference type="ARBA" id="ARBA00008598"/>
    </source>
</evidence>
<comment type="similarity">
    <text evidence="2">Belongs to the HsdR family.</text>
</comment>
<name>A0A4Z0HGN5_9ACTN</name>
<evidence type="ECO:0000256" key="3">
    <source>
        <dbReference type="ARBA" id="ARBA00012654"/>
    </source>
</evidence>
<dbReference type="InterPro" id="IPR014001">
    <property type="entry name" value="Helicase_ATP-bd"/>
</dbReference>
<feature type="region of interest" description="Disordered" evidence="11">
    <location>
        <begin position="495"/>
        <end position="516"/>
    </location>
</feature>
<keyword evidence="5" id="KW-0547">Nucleotide-binding</keyword>
<reference evidence="13 14" key="1">
    <citation type="submission" date="2019-03" db="EMBL/GenBank/DDBJ databases">
        <authorList>
            <person name="Gonzalez-Pimentel J.L."/>
        </authorList>
    </citation>
    <scope>NUCLEOTIDE SEQUENCE [LARGE SCALE GENOMIC DNA]</scope>
    <source>
        <strain evidence="13 14">JCM 31289</strain>
    </source>
</reference>
<dbReference type="SMART" id="SM00487">
    <property type="entry name" value="DEXDc"/>
    <property type="match status" value="1"/>
</dbReference>
<dbReference type="GO" id="GO:0009307">
    <property type="term" value="P:DNA restriction-modification system"/>
    <property type="evidence" value="ECO:0007669"/>
    <property type="project" value="UniProtKB-KW"/>
</dbReference>
<dbReference type="EC" id="3.1.21.3" evidence="3"/>
<dbReference type="EMBL" id="SRID01000002">
    <property type="protein sequence ID" value="TGB19397.1"/>
    <property type="molecule type" value="Genomic_DNA"/>
</dbReference>
<dbReference type="OrthoDB" id="9758243at2"/>
<protein>
    <recommendedName>
        <fullName evidence="3">type I site-specific deoxyribonuclease</fullName>
        <ecNumber evidence="3">3.1.21.3</ecNumber>
    </recommendedName>
</protein>
<evidence type="ECO:0000256" key="6">
    <source>
        <dbReference type="ARBA" id="ARBA00022747"/>
    </source>
</evidence>
<feature type="region of interest" description="Disordered" evidence="11">
    <location>
        <begin position="317"/>
        <end position="336"/>
    </location>
</feature>
<keyword evidence="8" id="KW-0378">Hydrolase</keyword>
<comment type="catalytic activity">
    <reaction evidence="1">
        <text>Endonucleolytic cleavage of DNA to give random double-stranded fragments with terminal 5'-phosphates, ATP is simultaneously hydrolyzed.</text>
        <dbReference type="EC" id="3.1.21.3"/>
    </reaction>
</comment>
<dbReference type="PANTHER" id="PTHR30195:SF15">
    <property type="entry name" value="TYPE I RESTRICTION ENZYME HINDI ENDONUCLEASE SUBUNIT"/>
    <property type="match status" value="1"/>
</dbReference>
<evidence type="ECO:0000256" key="11">
    <source>
        <dbReference type="SAM" id="MobiDB-lite"/>
    </source>
</evidence>
<dbReference type="InterPro" id="IPR040980">
    <property type="entry name" value="SWI2_SNF2"/>
</dbReference>
<dbReference type="CDD" id="cd18800">
    <property type="entry name" value="SF2_C_EcoR124I-like"/>
    <property type="match status" value="1"/>
</dbReference>
<evidence type="ECO:0000256" key="8">
    <source>
        <dbReference type="ARBA" id="ARBA00022801"/>
    </source>
</evidence>
<dbReference type="InterPro" id="IPR055180">
    <property type="entry name" value="HsdR_RecA-like_helicase_dom_2"/>
</dbReference>
<proteinExistence type="inferred from homology"/>
<comment type="caution">
    <text evidence="13">The sequence shown here is derived from an EMBL/GenBank/DDBJ whole genome shotgun (WGS) entry which is preliminary data.</text>
</comment>
<dbReference type="SUPFAM" id="SSF52540">
    <property type="entry name" value="P-loop containing nucleoside triphosphate hydrolases"/>
    <property type="match status" value="1"/>
</dbReference>
<dbReference type="CDD" id="cd22332">
    <property type="entry name" value="HsdR_N"/>
    <property type="match status" value="1"/>
</dbReference>
<dbReference type="AlphaFoldDB" id="A0A4Z0HGN5"/>
<dbReference type="Gene3D" id="3.40.50.300">
    <property type="entry name" value="P-loop containing nucleotide triphosphate hydrolases"/>
    <property type="match status" value="3"/>
</dbReference>
<keyword evidence="14" id="KW-1185">Reference proteome</keyword>
<feature type="domain" description="Helicase ATP-binding" evidence="12">
    <location>
        <begin position="337"/>
        <end position="593"/>
    </location>
</feature>
<evidence type="ECO:0000256" key="5">
    <source>
        <dbReference type="ARBA" id="ARBA00022741"/>
    </source>
</evidence>
<sequence>MAGRRRDEVEREEVERPFIQQLESMGWTHVHGKDLVAEGRAYTDVLLTDRLSRALRRVNRLPGSDAEWVEDSHAARAIADLEAVSVGPNGRHLRSANSQATTLLLHGTQPMRGHAVHHKGKDVFLQYIDWDIEDEKKIRERNDFLVVSQLRFRTAAGYEEIPDLVLFVNGIPVAVVECKSPDLQNPIERAIQDLRAYTGHPVEHDSEERDASDLPRGIPALFKTVQLLIAASGTTAHLGTITSRERDFAPWRSVEPDYKDTEELRVALRKVGSEPRLLEATEKPSEQQQLIAAVLKPVNLLNILRHYVIEIPIQQKKSRGGSGSRKAEAQSEGAPKAKIVCRHQQYRAVEKIVQRLRTRRTLLDPGATDDERGGVIWHTQGSGKSLTMAFLARRLHRSRNPELNGFTILVVTDRIQLQDQLEAAVRRGGRSVKVAKRQADIEGMLRDGGRHVVFAMIQKYGVPGFAFAGANKGAGAGDDRSLADEYQQVRDRIAEGEKPAEAADPTPDVSDADLPRFPRCTSSTQVLVLVDEAHRSHTSMLHACLRQAAPNAARIGFTGTPIMEGKLRDTARIFGPFIDTYTMAEAEEDKVVVPIRYEGRTGPADVRKGEDLDNTFENLIADRTEEQRELLRRKYCRPTERDVAESVTMIRAKAVDMLKHYVTHVLSGGGFKAQVAAVSRRAAVAYRDALREARVELLERVAEFAPGGRPPERLRGVATEDLTEDDRLLLTAWRFREIIRRMEFVPVISTGDEKKERHWREWTDEKHQRKHIERFLEELPALPRDNPWTATHVPEPDPPRAGAIGRNPWSTTCPVPQTTQAVVPDDAPITFLIVKSMLLTGFDAPIEQVLYLDRPIRDAELLQAIARVNRPAPGKEGGLVVDYYGVLDPLSDALSGYGKKEAPAVQAGLRDIASAVRVTADAAAKVRAFLTGKDATDLDSRGGRARAMLALRDEDDRALFDERLGDFLSALERVLPHEEALGFAGDARRWALLQQRVRRHYRDAPGGDFSLRGYGRKVRALIAEHLEAPEITQVIPPVSILAEAFDDDVRHIEDPREAAAEMEHALRYHLEERVRREDEEKYRRLSRALKDVLESMDARWQIERLADLIDQARQAEDEDPHLAGAGVMERRVHTWLKNAIDESTAFASMEPTTLRALSAGVYEVVREQVRSVGYRAEAKHVTRLTAFVTERLREDGLSPSAGSTQDVRAVARSVVNHVQEHLEGFRDER</sequence>
<keyword evidence="4" id="KW-0540">Nuclease</keyword>
<evidence type="ECO:0000256" key="9">
    <source>
        <dbReference type="ARBA" id="ARBA00022840"/>
    </source>
</evidence>
<dbReference type="GO" id="GO:0003677">
    <property type="term" value="F:DNA binding"/>
    <property type="evidence" value="ECO:0007669"/>
    <property type="project" value="UniProtKB-KW"/>
</dbReference>
<keyword evidence="10" id="KW-0238">DNA-binding</keyword>
<accession>A0A4Z0HGN5</accession>
<dbReference type="Pfam" id="PF04313">
    <property type="entry name" value="HSDR_N"/>
    <property type="match status" value="1"/>
</dbReference>
<evidence type="ECO:0000313" key="13">
    <source>
        <dbReference type="EMBL" id="TGB19397.1"/>
    </source>
</evidence>
<keyword evidence="7 13" id="KW-0255">Endonuclease</keyword>
<evidence type="ECO:0000313" key="14">
    <source>
        <dbReference type="Proteomes" id="UP000297948"/>
    </source>
</evidence>
<evidence type="ECO:0000256" key="10">
    <source>
        <dbReference type="ARBA" id="ARBA00023125"/>
    </source>
</evidence>
<dbReference type="Pfam" id="PF18766">
    <property type="entry name" value="SWI2_SNF2"/>
    <property type="match status" value="1"/>
</dbReference>
<dbReference type="Pfam" id="PF22679">
    <property type="entry name" value="T1R_D3-like"/>
    <property type="match status" value="1"/>
</dbReference>
<dbReference type="Gene3D" id="3.90.1570.50">
    <property type="match status" value="1"/>
</dbReference>
<dbReference type="Proteomes" id="UP000297948">
    <property type="component" value="Unassembled WGS sequence"/>
</dbReference>
<evidence type="ECO:0000259" key="12">
    <source>
        <dbReference type="SMART" id="SM00487"/>
    </source>
</evidence>
<evidence type="ECO:0000256" key="4">
    <source>
        <dbReference type="ARBA" id="ARBA00022722"/>
    </source>
</evidence>
<keyword evidence="6" id="KW-0680">Restriction system</keyword>
<dbReference type="RefSeq" id="WP_135336905.1">
    <property type="nucleotide sequence ID" value="NZ_JBHLTX010000050.1"/>
</dbReference>
<dbReference type="InterPro" id="IPR027417">
    <property type="entry name" value="P-loop_NTPase"/>
</dbReference>
<organism evidence="13 14">
    <name type="scientific">Streptomyces palmae</name>
    <dbReference type="NCBI Taxonomy" id="1701085"/>
    <lineage>
        <taxon>Bacteria</taxon>
        <taxon>Bacillati</taxon>
        <taxon>Actinomycetota</taxon>
        <taxon>Actinomycetes</taxon>
        <taxon>Kitasatosporales</taxon>
        <taxon>Streptomycetaceae</taxon>
        <taxon>Streptomyces</taxon>
    </lineage>
</organism>
<keyword evidence="9" id="KW-0067">ATP-binding</keyword>
<dbReference type="InterPro" id="IPR007409">
    <property type="entry name" value="Restrct_endonuc_type1_HsdR_N"/>
</dbReference>
<dbReference type="InterPro" id="IPR051268">
    <property type="entry name" value="Type-I_R_enzyme_R_subunit"/>
</dbReference>
<dbReference type="GO" id="GO:0009035">
    <property type="term" value="F:type I site-specific deoxyribonuclease activity"/>
    <property type="evidence" value="ECO:0007669"/>
    <property type="project" value="UniProtKB-EC"/>
</dbReference>